<evidence type="ECO:0000313" key="2">
    <source>
        <dbReference type="EMBL" id="CAD8328250.1"/>
    </source>
</evidence>
<sequence length="199" mass="22000">MHLSGRQSSARGGGQALSSDAHHHQARYPSKDDRLSQQHTPQETEWDTATVESLRSSGNDHTPAYRRLLGSVLSALIITSTMPLQSHALISEQPSLMISMDDATTLGNPADAARRLLVDPSPVRPNAIALQQLRQQQDMQDFRLQLCQTQGQDWDQCFFYGPQNMKRQSAVLPPSASLEQMPARNAFVPSSGGNRIPTW</sequence>
<feature type="compositionally biased region" description="Low complexity" evidence="1">
    <location>
        <begin position="1"/>
        <end position="10"/>
    </location>
</feature>
<name>A0A7R9ZIB9_9STRA</name>
<organism evidence="2">
    <name type="scientific">Craspedostauros australis</name>
    <dbReference type="NCBI Taxonomy" id="1486917"/>
    <lineage>
        <taxon>Eukaryota</taxon>
        <taxon>Sar</taxon>
        <taxon>Stramenopiles</taxon>
        <taxon>Ochrophyta</taxon>
        <taxon>Bacillariophyta</taxon>
        <taxon>Bacillariophyceae</taxon>
        <taxon>Bacillariophycidae</taxon>
        <taxon>Naviculales</taxon>
        <taxon>Naviculaceae</taxon>
        <taxon>Craspedostauros</taxon>
    </lineage>
</organism>
<dbReference type="AlphaFoldDB" id="A0A7R9ZIB9"/>
<feature type="compositionally biased region" description="Polar residues" evidence="1">
    <location>
        <begin position="50"/>
        <end position="60"/>
    </location>
</feature>
<feature type="region of interest" description="Disordered" evidence="1">
    <location>
        <begin position="1"/>
        <end position="62"/>
    </location>
</feature>
<accession>A0A7R9ZIB9</accession>
<dbReference type="EMBL" id="HBEF01000533">
    <property type="protein sequence ID" value="CAD8328250.1"/>
    <property type="molecule type" value="Transcribed_RNA"/>
</dbReference>
<protein>
    <submittedName>
        <fullName evidence="2">Uncharacterized protein</fullName>
    </submittedName>
</protein>
<reference evidence="2" key="1">
    <citation type="submission" date="2021-01" db="EMBL/GenBank/DDBJ databases">
        <authorList>
            <person name="Corre E."/>
            <person name="Pelletier E."/>
            <person name="Niang G."/>
            <person name="Scheremetjew M."/>
            <person name="Finn R."/>
            <person name="Kale V."/>
            <person name="Holt S."/>
            <person name="Cochrane G."/>
            <person name="Meng A."/>
            <person name="Brown T."/>
            <person name="Cohen L."/>
        </authorList>
    </citation>
    <scope>NUCLEOTIDE SEQUENCE</scope>
    <source>
        <strain evidence="2">CCMP3328</strain>
    </source>
</reference>
<gene>
    <name evidence="2" type="ORF">CAUS1442_LOCUS347</name>
</gene>
<evidence type="ECO:0000256" key="1">
    <source>
        <dbReference type="SAM" id="MobiDB-lite"/>
    </source>
</evidence>
<proteinExistence type="predicted"/>